<gene>
    <name evidence="1" type="ORF">SDC9_191130</name>
</gene>
<proteinExistence type="predicted"/>
<dbReference type="AlphaFoldDB" id="A0A645HXG1"/>
<protein>
    <submittedName>
        <fullName evidence="1">Uncharacterized protein</fullName>
    </submittedName>
</protein>
<dbReference type="EMBL" id="VSSQ01102050">
    <property type="protein sequence ID" value="MPN43570.1"/>
    <property type="molecule type" value="Genomic_DNA"/>
</dbReference>
<organism evidence="1">
    <name type="scientific">bioreactor metagenome</name>
    <dbReference type="NCBI Taxonomy" id="1076179"/>
    <lineage>
        <taxon>unclassified sequences</taxon>
        <taxon>metagenomes</taxon>
        <taxon>ecological metagenomes</taxon>
    </lineage>
</organism>
<comment type="caution">
    <text evidence="1">The sequence shown here is derived from an EMBL/GenBank/DDBJ whole genome shotgun (WGS) entry which is preliminary data.</text>
</comment>
<accession>A0A645HXG1</accession>
<sequence>MILMAWDIKCLHIKMMTEYFSADVGGFLELPLFGYFKRNRVAFSDFIGFCTLYRNNVPACQVFCPESTLADFDDQ</sequence>
<name>A0A645HXG1_9ZZZZ</name>
<evidence type="ECO:0000313" key="1">
    <source>
        <dbReference type="EMBL" id="MPN43570.1"/>
    </source>
</evidence>
<reference evidence="1" key="1">
    <citation type="submission" date="2019-08" db="EMBL/GenBank/DDBJ databases">
        <authorList>
            <person name="Kucharzyk K."/>
            <person name="Murdoch R.W."/>
            <person name="Higgins S."/>
            <person name="Loffler F."/>
        </authorList>
    </citation>
    <scope>NUCLEOTIDE SEQUENCE</scope>
</reference>